<proteinExistence type="predicted"/>
<comment type="caution">
    <text evidence="1">The sequence shown here is derived from an EMBL/GenBank/DDBJ whole genome shotgun (WGS) entry which is preliminary data.</text>
</comment>
<dbReference type="AlphaFoldDB" id="A0A242MLH2"/>
<evidence type="ECO:0000313" key="1">
    <source>
        <dbReference type="EMBL" id="OTP72169.1"/>
    </source>
</evidence>
<gene>
    <name evidence="1" type="ORF">PAMC26577_21655</name>
</gene>
<organism evidence="1 2">
    <name type="scientific">Caballeronia sordidicola</name>
    <name type="common">Burkholderia sordidicola</name>
    <dbReference type="NCBI Taxonomy" id="196367"/>
    <lineage>
        <taxon>Bacteria</taxon>
        <taxon>Pseudomonadati</taxon>
        <taxon>Pseudomonadota</taxon>
        <taxon>Betaproteobacteria</taxon>
        <taxon>Burkholderiales</taxon>
        <taxon>Burkholderiaceae</taxon>
        <taxon>Caballeronia</taxon>
    </lineage>
</organism>
<evidence type="ECO:0000313" key="2">
    <source>
        <dbReference type="Proteomes" id="UP000195221"/>
    </source>
</evidence>
<protein>
    <submittedName>
        <fullName evidence="1">Uncharacterized protein</fullName>
    </submittedName>
</protein>
<name>A0A242MLH2_CABSO</name>
<reference evidence="1 2" key="1">
    <citation type="submission" date="2017-03" db="EMBL/GenBank/DDBJ databases">
        <title>Genome analysis of strain PAMC 26577.</title>
        <authorList>
            <person name="Oh H.-M."/>
            <person name="Yang J.-A."/>
        </authorList>
    </citation>
    <scope>NUCLEOTIDE SEQUENCE [LARGE SCALE GENOMIC DNA]</scope>
    <source>
        <strain evidence="1 2">PAMC 26577</strain>
    </source>
</reference>
<dbReference type="EMBL" id="NBTZ01000093">
    <property type="protein sequence ID" value="OTP72169.1"/>
    <property type="molecule type" value="Genomic_DNA"/>
</dbReference>
<sequence length="52" mass="5874">MIDQATARLSSVLCSDEVGPHAMVDQNDRGHKRIIETDFLARFSQYLAPKKI</sequence>
<dbReference type="Proteomes" id="UP000195221">
    <property type="component" value="Unassembled WGS sequence"/>
</dbReference>
<accession>A0A242MLH2</accession>